<dbReference type="GO" id="GO:0043565">
    <property type="term" value="F:sequence-specific DNA binding"/>
    <property type="evidence" value="ECO:0007669"/>
    <property type="project" value="InterPro"/>
</dbReference>
<proteinExistence type="predicted"/>
<feature type="domain" description="HTH araC/xylS-type" evidence="4">
    <location>
        <begin position="181"/>
        <end position="279"/>
    </location>
</feature>
<dbReference type="PANTHER" id="PTHR43280:SF32">
    <property type="entry name" value="TRANSCRIPTIONAL REGULATORY PROTEIN"/>
    <property type="match status" value="1"/>
</dbReference>
<keyword evidence="1" id="KW-0805">Transcription regulation</keyword>
<reference evidence="5 6" key="1">
    <citation type="journal article" date="2012" name="J. Bacteriol.">
        <title>Twenty-one genome sequences from Pseudomonas species and 19 genome sequences from diverse bacteria isolated from the rhizosphere and endosphere of Populus deltoides.</title>
        <authorList>
            <person name="Brown S.D."/>
            <person name="Utturkar S.M."/>
            <person name="Klingeman D.M."/>
            <person name="Johnson C.M."/>
            <person name="Martin S.L."/>
            <person name="Land M.L."/>
            <person name="Lu T.Y."/>
            <person name="Schadt C.W."/>
            <person name="Doktycz M.J."/>
            <person name="Pelletier D.A."/>
        </authorList>
    </citation>
    <scope>NUCLEOTIDE SEQUENCE [LARGE SCALE GENOMIC DNA]</scope>
    <source>
        <strain evidence="5 6">CF314</strain>
    </source>
</reference>
<dbReference type="PANTHER" id="PTHR43280">
    <property type="entry name" value="ARAC-FAMILY TRANSCRIPTIONAL REGULATOR"/>
    <property type="match status" value="1"/>
</dbReference>
<dbReference type="EMBL" id="AKJY01000088">
    <property type="protein sequence ID" value="EJL68694.1"/>
    <property type="molecule type" value="Genomic_DNA"/>
</dbReference>
<evidence type="ECO:0000313" key="6">
    <source>
        <dbReference type="Proteomes" id="UP000007509"/>
    </source>
</evidence>
<dbReference type="AlphaFoldDB" id="J3CC84"/>
<evidence type="ECO:0000313" key="5">
    <source>
        <dbReference type="EMBL" id="EJL68694.1"/>
    </source>
</evidence>
<dbReference type="PROSITE" id="PS01124">
    <property type="entry name" value="HTH_ARAC_FAMILY_2"/>
    <property type="match status" value="1"/>
</dbReference>
<protein>
    <submittedName>
        <fullName evidence="5">DNA-binding domain-containing protein, AraC-type</fullName>
    </submittedName>
</protein>
<evidence type="ECO:0000256" key="2">
    <source>
        <dbReference type="ARBA" id="ARBA00023125"/>
    </source>
</evidence>
<dbReference type="SMART" id="SM00342">
    <property type="entry name" value="HTH_ARAC"/>
    <property type="match status" value="1"/>
</dbReference>
<dbReference type="PRINTS" id="PR00032">
    <property type="entry name" value="HTHARAC"/>
</dbReference>
<dbReference type="InterPro" id="IPR009057">
    <property type="entry name" value="Homeodomain-like_sf"/>
</dbReference>
<gene>
    <name evidence="5" type="ORF">PMI13_03520</name>
</gene>
<dbReference type="InterPro" id="IPR020449">
    <property type="entry name" value="Tscrpt_reg_AraC-type_HTH"/>
</dbReference>
<organism evidence="5 6">
    <name type="scientific">Chryseobacterium populi</name>
    <dbReference type="NCBI Taxonomy" id="1144316"/>
    <lineage>
        <taxon>Bacteria</taxon>
        <taxon>Pseudomonadati</taxon>
        <taxon>Bacteroidota</taxon>
        <taxon>Flavobacteriia</taxon>
        <taxon>Flavobacteriales</taxon>
        <taxon>Weeksellaceae</taxon>
        <taxon>Chryseobacterium group</taxon>
        <taxon>Chryseobacterium</taxon>
    </lineage>
</organism>
<evidence type="ECO:0000256" key="3">
    <source>
        <dbReference type="ARBA" id="ARBA00023163"/>
    </source>
</evidence>
<name>J3CC84_9FLAO</name>
<keyword evidence="3" id="KW-0804">Transcription</keyword>
<accession>J3CC84</accession>
<comment type="caution">
    <text evidence="5">The sequence shown here is derived from an EMBL/GenBank/DDBJ whole genome shotgun (WGS) entry which is preliminary data.</text>
</comment>
<dbReference type="PATRIC" id="fig|1144316.3.peg.3538"/>
<keyword evidence="2 5" id="KW-0238">DNA-binding</keyword>
<dbReference type="Gene3D" id="1.10.10.60">
    <property type="entry name" value="Homeodomain-like"/>
    <property type="match status" value="1"/>
</dbReference>
<dbReference type="SUPFAM" id="SSF46689">
    <property type="entry name" value="Homeodomain-like"/>
    <property type="match status" value="1"/>
</dbReference>
<evidence type="ECO:0000256" key="1">
    <source>
        <dbReference type="ARBA" id="ARBA00023015"/>
    </source>
</evidence>
<dbReference type="Pfam" id="PF12833">
    <property type="entry name" value="HTH_18"/>
    <property type="match status" value="1"/>
</dbReference>
<dbReference type="Proteomes" id="UP000007509">
    <property type="component" value="Unassembled WGS sequence"/>
</dbReference>
<keyword evidence="6" id="KW-1185">Reference proteome</keyword>
<sequence length="282" mass="32504">MYDLSGISQHGIVVESIDKRTKSPDDNLFDKGIHRDSHYIFTFLESGHVKMMVDFKIVETQEAAVFCVLPGQVHQGLMMKDVSGWFLGVKVDLVPDFVRYVFEECMVEIQPQKVDADRIEKLNTCAKMLQNYCTDEMLSSKEGFFIVQSLLNAYTGIFAHHFLNENKPESSKENRALQLTRQFRVLVRKEFKTLKSPSLYAEALHISPGYLTEVVRKITGKSALYWIQKEILVEAKRLLVFTNLTVKQIAHELGYTDHTYFTRLFSKLEGRSPSDFRDSSQK</sequence>
<dbReference type="InterPro" id="IPR018060">
    <property type="entry name" value="HTH_AraC"/>
</dbReference>
<dbReference type="GO" id="GO:0003700">
    <property type="term" value="F:DNA-binding transcription factor activity"/>
    <property type="evidence" value="ECO:0007669"/>
    <property type="project" value="InterPro"/>
</dbReference>
<evidence type="ECO:0000259" key="4">
    <source>
        <dbReference type="PROSITE" id="PS01124"/>
    </source>
</evidence>